<dbReference type="AlphaFoldDB" id="A0A7S1J3R5"/>
<proteinExistence type="predicted"/>
<sequence>MCGPTCDMMCACRANKPPKVEHLTSRMQCAHILVYQVFTLTVYTIFTGVHSRQNLKISQPLKKPQRSWGYSDGGEFISDVRFRSPFHPLFVFSSELGELGAFTQEFTAHASVHAGFPESMEFADV</sequence>
<name>A0A7S1J3R5_9EUGL</name>
<accession>A0A7S1J3R5</accession>
<reference evidence="1" key="1">
    <citation type="submission" date="2021-01" db="EMBL/GenBank/DDBJ databases">
        <authorList>
            <person name="Corre E."/>
            <person name="Pelletier E."/>
            <person name="Niang G."/>
            <person name="Scheremetjew M."/>
            <person name="Finn R."/>
            <person name="Kale V."/>
            <person name="Holt S."/>
            <person name="Cochrane G."/>
            <person name="Meng A."/>
            <person name="Brown T."/>
            <person name="Cohen L."/>
        </authorList>
    </citation>
    <scope>NUCLEOTIDE SEQUENCE</scope>
    <source>
        <strain evidence="1">NIES-381</strain>
    </source>
</reference>
<protein>
    <submittedName>
        <fullName evidence="1">Uncharacterized protein</fullName>
    </submittedName>
</protein>
<gene>
    <name evidence="1" type="ORF">EGYM00392_LOCUS42917</name>
</gene>
<dbReference type="EMBL" id="HBGA01115347">
    <property type="protein sequence ID" value="CAD9031775.1"/>
    <property type="molecule type" value="Transcribed_RNA"/>
</dbReference>
<evidence type="ECO:0000313" key="1">
    <source>
        <dbReference type="EMBL" id="CAD9031775.1"/>
    </source>
</evidence>
<organism evidence="1">
    <name type="scientific">Eutreptiella gymnastica</name>
    <dbReference type="NCBI Taxonomy" id="73025"/>
    <lineage>
        <taxon>Eukaryota</taxon>
        <taxon>Discoba</taxon>
        <taxon>Euglenozoa</taxon>
        <taxon>Euglenida</taxon>
        <taxon>Spirocuta</taxon>
        <taxon>Euglenophyceae</taxon>
        <taxon>Eutreptiales</taxon>
        <taxon>Eutreptiaceae</taxon>
        <taxon>Eutreptiella</taxon>
    </lineage>
</organism>